<evidence type="ECO:0000256" key="1">
    <source>
        <dbReference type="SAM" id="MobiDB-lite"/>
    </source>
</evidence>
<organism evidence="2 3">
    <name type="scientific">Pseudomonas aeruginosa</name>
    <dbReference type="NCBI Taxonomy" id="287"/>
    <lineage>
        <taxon>Bacteria</taxon>
        <taxon>Pseudomonadati</taxon>
        <taxon>Pseudomonadota</taxon>
        <taxon>Gammaproteobacteria</taxon>
        <taxon>Pseudomonadales</taxon>
        <taxon>Pseudomonadaceae</taxon>
        <taxon>Pseudomonas</taxon>
    </lineage>
</organism>
<gene>
    <name evidence="2" type="ORF">CAZ10_11180</name>
</gene>
<name>A0A241XSB2_PSEAI</name>
<dbReference type="RefSeq" id="WP_065327362.1">
    <property type="nucleotide sequence ID" value="NZ_NFFZ01000004.1"/>
</dbReference>
<sequence>MTDDYHQILSIAQNTRKIFEEMLDHSIGSATTKGTCLYAAFLCAEVIRKFSGFPTRIRGGDGEFKKGINIQGSCHGHYWTEVSVNGCRYIVDITADQFGLPPVLVVDAIEDSLRYRPGLQAAVDAHVNDLRRELEKQRHVDASTSQPAVAPGTSQSSGSMSNISEGRI</sequence>
<evidence type="ECO:0000313" key="3">
    <source>
        <dbReference type="Proteomes" id="UP000194857"/>
    </source>
</evidence>
<proteinExistence type="predicted"/>
<feature type="region of interest" description="Disordered" evidence="1">
    <location>
        <begin position="137"/>
        <end position="168"/>
    </location>
</feature>
<feature type="compositionally biased region" description="Polar residues" evidence="1">
    <location>
        <begin position="142"/>
        <end position="168"/>
    </location>
</feature>
<comment type="caution">
    <text evidence="2">The sequence shown here is derived from an EMBL/GenBank/DDBJ whole genome shotgun (WGS) entry which is preliminary data.</text>
</comment>
<accession>A0A241XSB2</accession>
<dbReference type="AlphaFoldDB" id="A0A241XSB2"/>
<reference evidence="2 3" key="1">
    <citation type="submission" date="2017-05" db="EMBL/GenBank/DDBJ databases">
        <authorList>
            <person name="Song R."/>
            <person name="Chenine A.L."/>
            <person name="Ruprecht R.M."/>
        </authorList>
    </citation>
    <scope>NUCLEOTIDE SEQUENCE [LARGE SCALE GENOMIC DNA]</scope>
    <source>
        <strain evidence="2 3">S567_C10_BS</strain>
    </source>
</reference>
<protein>
    <submittedName>
        <fullName evidence="2">Uncharacterized protein</fullName>
    </submittedName>
</protein>
<evidence type="ECO:0000313" key="2">
    <source>
        <dbReference type="EMBL" id="OTI63379.1"/>
    </source>
</evidence>
<dbReference type="EMBL" id="NFFZ01000004">
    <property type="protein sequence ID" value="OTI63379.1"/>
    <property type="molecule type" value="Genomic_DNA"/>
</dbReference>
<dbReference type="Proteomes" id="UP000194857">
    <property type="component" value="Unassembled WGS sequence"/>
</dbReference>